<dbReference type="Proteomes" id="UP000663877">
    <property type="component" value="Unassembled WGS sequence"/>
</dbReference>
<feature type="chain" id="PRO_5036409855" evidence="1">
    <location>
        <begin position="28"/>
        <end position="103"/>
    </location>
</feature>
<accession>A0A814BK72</accession>
<evidence type="ECO:0000313" key="2">
    <source>
        <dbReference type="EMBL" id="CAF0928016.1"/>
    </source>
</evidence>
<evidence type="ECO:0000313" key="5">
    <source>
        <dbReference type="Proteomes" id="UP000663877"/>
    </source>
</evidence>
<dbReference type="AlphaFoldDB" id="A0A814BK72"/>
<dbReference type="Proteomes" id="UP000663832">
    <property type="component" value="Unassembled WGS sequence"/>
</dbReference>
<organism evidence="2 5">
    <name type="scientific">Adineta steineri</name>
    <dbReference type="NCBI Taxonomy" id="433720"/>
    <lineage>
        <taxon>Eukaryota</taxon>
        <taxon>Metazoa</taxon>
        <taxon>Spiralia</taxon>
        <taxon>Gnathifera</taxon>
        <taxon>Rotifera</taxon>
        <taxon>Eurotatoria</taxon>
        <taxon>Bdelloidea</taxon>
        <taxon>Adinetida</taxon>
        <taxon>Adinetidae</taxon>
        <taxon>Adineta</taxon>
    </lineage>
</organism>
<feature type="signal peptide" evidence="1">
    <location>
        <begin position="1"/>
        <end position="27"/>
    </location>
</feature>
<dbReference type="EMBL" id="CAJNOI010000045">
    <property type="protein sequence ID" value="CAF0928016.1"/>
    <property type="molecule type" value="Genomic_DNA"/>
</dbReference>
<keyword evidence="1" id="KW-0732">Signal</keyword>
<dbReference type="EMBL" id="CAJNOM010000576">
    <property type="protein sequence ID" value="CAF1507815.1"/>
    <property type="molecule type" value="Genomic_DNA"/>
</dbReference>
<name>A0A814BK72_9BILA</name>
<dbReference type="OrthoDB" id="10312480at2759"/>
<comment type="caution">
    <text evidence="2">The sequence shown here is derived from an EMBL/GenBank/DDBJ whole genome shotgun (WGS) entry which is preliminary data.</text>
</comment>
<protein>
    <submittedName>
        <fullName evidence="2">Uncharacterized protein</fullName>
    </submittedName>
</protein>
<gene>
    <name evidence="2" type="ORF">BJG266_LOCUS11917</name>
    <name evidence="3" type="ORF">QVE165_LOCUS43920</name>
</gene>
<evidence type="ECO:0000313" key="4">
    <source>
        <dbReference type="Proteomes" id="UP000663832"/>
    </source>
</evidence>
<sequence length="103" mass="10949">MQSNGIKFMGLIMIGLVLCMMSMSVSGTSPPYFPPARPAPPARPVPRPRAWTCDCGTNGVATQQCCAGQLNTKFINLQRCQGISDKSGYLGCCGSIPNSKCTM</sequence>
<evidence type="ECO:0000256" key="1">
    <source>
        <dbReference type="SAM" id="SignalP"/>
    </source>
</evidence>
<keyword evidence="4" id="KW-1185">Reference proteome</keyword>
<reference evidence="2" key="1">
    <citation type="submission" date="2021-02" db="EMBL/GenBank/DDBJ databases">
        <authorList>
            <person name="Nowell W R."/>
        </authorList>
    </citation>
    <scope>NUCLEOTIDE SEQUENCE</scope>
</reference>
<evidence type="ECO:0000313" key="3">
    <source>
        <dbReference type="EMBL" id="CAF1507815.1"/>
    </source>
</evidence>
<proteinExistence type="predicted"/>